<keyword evidence="1" id="KW-0547">Nucleotide-binding</keyword>
<dbReference type="PANTHER" id="PTHR43309:SF5">
    <property type="entry name" value="5-OXOPROLINASE SUBUNIT C"/>
    <property type="match status" value="1"/>
</dbReference>
<dbReference type="InterPro" id="IPR029000">
    <property type="entry name" value="Cyclophilin-like_dom_sf"/>
</dbReference>
<keyword evidence="2" id="KW-0378">Hydrolase</keyword>
<organism evidence="5 6">
    <name type="scientific">Roseivivax jejudonensis</name>
    <dbReference type="NCBI Taxonomy" id="1529041"/>
    <lineage>
        <taxon>Bacteria</taxon>
        <taxon>Pseudomonadati</taxon>
        <taxon>Pseudomonadota</taxon>
        <taxon>Alphaproteobacteria</taxon>
        <taxon>Rhodobacterales</taxon>
        <taxon>Roseobacteraceae</taxon>
        <taxon>Roseivivax</taxon>
    </lineage>
</organism>
<keyword evidence="3" id="KW-0067">ATP-binding</keyword>
<dbReference type="Proteomes" id="UP000193570">
    <property type="component" value="Unassembled WGS sequence"/>
</dbReference>
<dbReference type="Pfam" id="PF02626">
    <property type="entry name" value="CT_A_B"/>
    <property type="match status" value="1"/>
</dbReference>
<reference evidence="5 6" key="1">
    <citation type="submission" date="2017-03" db="EMBL/GenBank/DDBJ databases">
        <authorList>
            <person name="Afonso C.L."/>
            <person name="Miller P.J."/>
            <person name="Scott M.A."/>
            <person name="Spackman E."/>
            <person name="Goraichik I."/>
            <person name="Dimitrov K.M."/>
            <person name="Suarez D.L."/>
            <person name="Swayne D.E."/>
        </authorList>
    </citation>
    <scope>NUCLEOTIDE SEQUENCE [LARGE SCALE GENOMIC DNA]</scope>
    <source>
        <strain evidence="5 6">CECT 8625</strain>
    </source>
</reference>
<dbReference type="Gene3D" id="2.40.100.10">
    <property type="entry name" value="Cyclophilin-like"/>
    <property type="match status" value="1"/>
</dbReference>
<evidence type="ECO:0000256" key="1">
    <source>
        <dbReference type="ARBA" id="ARBA00022741"/>
    </source>
</evidence>
<evidence type="ECO:0000313" key="6">
    <source>
        <dbReference type="Proteomes" id="UP000193570"/>
    </source>
</evidence>
<dbReference type="SMART" id="SM00797">
    <property type="entry name" value="AHS2"/>
    <property type="match status" value="1"/>
</dbReference>
<accession>A0A1X6ZIB1</accession>
<evidence type="ECO:0000313" key="5">
    <source>
        <dbReference type="EMBL" id="SLN51726.1"/>
    </source>
</evidence>
<evidence type="ECO:0000256" key="3">
    <source>
        <dbReference type="ARBA" id="ARBA00022840"/>
    </source>
</evidence>
<dbReference type="RefSeq" id="WP_085792262.1">
    <property type="nucleotide sequence ID" value="NZ_FWFK01000004.1"/>
</dbReference>
<dbReference type="OrthoDB" id="9768696at2"/>
<dbReference type="InterPro" id="IPR052708">
    <property type="entry name" value="PxpC"/>
</dbReference>
<dbReference type="AlphaFoldDB" id="A0A1X6ZIB1"/>
<dbReference type="SUPFAM" id="SSF50891">
    <property type="entry name" value="Cyclophilin-like"/>
    <property type="match status" value="1"/>
</dbReference>
<name>A0A1X6ZIB1_9RHOB</name>
<evidence type="ECO:0000259" key="4">
    <source>
        <dbReference type="SMART" id="SM00797"/>
    </source>
</evidence>
<feature type="domain" description="Carboxyltransferase" evidence="4">
    <location>
        <begin position="25"/>
        <end position="298"/>
    </location>
</feature>
<dbReference type="InterPro" id="IPR003778">
    <property type="entry name" value="CT_A_B"/>
</dbReference>
<gene>
    <name evidence="5" type="primary">kipA_2</name>
    <name evidence="5" type="ORF">ROJ8625_02586</name>
</gene>
<dbReference type="GO" id="GO:0016787">
    <property type="term" value="F:hydrolase activity"/>
    <property type="evidence" value="ECO:0007669"/>
    <property type="project" value="UniProtKB-KW"/>
</dbReference>
<keyword evidence="6" id="KW-1185">Reference proteome</keyword>
<proteinExistence type="predicted"/>
<sequence length="334" mass="34129">MSGLRVLSAGPQVTVQDLGRPGWIAEGLSRGGAMDVDALHEGAALLRQDAGLAALEMAGTGGTFVAEGDLRIALTGAPMRARIDGAAVSWAASHDLPDGARLEIGPAEAGLYGYLHLGGGVDVAPVLGGRGAHLAAGLGAPLARGDVVPAGSEDGPTGLKLTPEARFSGGTIRVAPSLQTAFFPEETRTRFEQTAFAKDPRSNRHGARLAFEGEGFGVEGGLSVVSEVIVPGDIQITGDGVPYVLMAESQTTGGYPRIGTVIPPDLPRVAQAAPGVALSFRFVTLEEARTAVAAHRELLAGLRGRVAPLVRDPADIPDLLSYTLVGGVTAGDEL</sequence>
<dbReference type="PANTHER" id="PTHR43309">
    <property type="entry name" value="5-OXOPROLINASE SUBUNIT C"/>
    <property type="match status" value="1"/>
</dbReference>
<protein>
    <submittedName>
        <fullName evidence="5">KipI antagonist</fullName>
    </submittedName>
</protein>
<dbReference type="GO" id="GO:0005524">
    <property type="term" value="F:ATP binding"/>
    <property type="evidence" value="ECO:0007669"/>
    <property type="project" value="UniProtKB-KW"/>
</dbReference>
<evidence type="ECO:0000256" key="2">
    <source>
        <dbReference type="ARBA" id="ARBA00022801"/>
    </source>
</evidence>
<dbReference type="EMBL" id="FWFK01000004">
    <property type="protein sequence ID" value="SLN51726.1"/>
    <property type="molecule type" value="Genomic_DNA"/>
</dbReference>